<evidence type="ECO:0000256" key="2">
    <source>
        <dbReference type="ARBA" id="ARBA00022490"/>
    </source>
</evidence>
<dbReference type="FunFam" id="3.40.630.20:FF:000003">
    <property type="entry name" value="Pyrrolidone-carboxylate peptidase isoform A"/>
    <property type="match status" value="1"/>
</dbReference>
<keyword evidence="5" id="KW-0788">Thiol protease</keyword>
<dbReference type="GO" id="GO:0005829">
    <property type="term" value="C:cytosol"/>
    <property type="evidence" value="ECO:0007669"/>
    <property type="project" value="InterPro"/>
</dbReference>
<evidence type="ECO:0000256" key="5">
    <source>
        <dbReference type="ARBA" id="ARBA00022807"/>
    </source>
</evidence>
<comment type="similarity">
    <text evidence="1">Belongs to the peptidase C15 family.</text>
</comment>
<dbReference type="EMBL" id="JNBS01001767">
    <property type="protein sequence ID" value="OQS00014.1"/>
    <property type="molecule type" value="Genomic_DNA"/>
</dbReference>
<dbReference type="SUPFAM" id="SSF53182">
    <property type="entry name" value="Pyrrolidone carboxyl peptidase (pyroglutamate aminopeptidase)"/>
    <property type="match status" value="3"/>
</dbReference>
<dbReference type="AlphaFoldDB" id="A0A1V9ZPS5"/>
<dbReference type="OrthoDB" id="407146at2759"/>
<comment type="caution">
    <text evidence="6">The sequence shown here is derived from an EMBL/GenBank/DDBJ whole genome shotgun (WGS) entry which is preliminary data.</text>
</comment>
<dbReference type="CDD" id="cd00501">
    <property type="entry name" value="Peptidase_C15"/>
    <property type="match status" value="1"/>
</dbReference>
<dbReference type="Gene3D" id="3.40.630.20">
    <property type="entry name" value="Peptidase C15, pyroglutamyl peptidase I-like"/>
    <property type="match status" value="3"/>
</dbReference>
<dbReference type="InterPro" id="IPR036440">
    <property type="entry name" value="Peptidase_C15-like_sf"/>
</dbReference>
<evidence type="ECO:0000313" key="6">
    <source>
        <dbReference type="EMBL" id="OQS00014.1"/>
    </source>
</evidence>
<dbReference type="Proteomes" id="UP000243217">
    <property type="component" value="Unassembled WGS sequence"/>
</dbReference>
<dbReference type="PRINTS" id="PR00706">
    <property type="entry name" value="PYROGLUPTASE"/>
</dbReference>
<dbReference type="Pfam" id="PF01470">
    <property type="entry name" value="Peptidase_C15"/>
    <property type="match status" value="3"/>
</dbReference>
<evidence type="ECO:0000256" key="4">
    <source>
        <dbReference type="ARBA" id="ARBA00022801"/>
    </source>
</evidence>
<dbReference type="PANTHER" id="PTHR23402:SF1">
    <property type="entry name" value="PYROGLUTAMYL-PEPTIDASE I"/>
    <property type="match status" value="1"/>
</dbReference>
<keyword evidence="4" id="KW-0378">Hydrolase</keyword>
<dbReference type="InterPro" id="IPR016125">
    <property type="entry name" value="Peptidase_C15-like"/>
</dbReference>
<reference evidence="6 7" key="1">
    <citation type="journal article" date="2014" name="Genome Biol. Evol.">
        <title>The secreted proteins of Achlya hypogyna and Thraustotheca clavata identify the ancestral oomycete secretome and reveal gene acquisitions by horizontal gene transfer.</title>
        <authorList>
            <person name="Misner I."/>
            <person name="Blouin N."/>
            <person name="Leonard G."/>
            <person name="Richards T.A."/>
            <person name="Lane C.E."/>
        </authorList>
    </citation>
    <scope>NUCLEOTIDE SEQUENCE [LARGE SCALE GENOMIC DNA]</scope>
    <source>
        <strain evidence="6 7">ATCC 34112</strain>
    </source>
</reference>
<organism evidence="6 7">
    <name type="scientific">Thraustotheca clavata</name>
    <dbReference type="NCBI Taxonomy" id="74557"/>
    <lineage>
        <taxon>Eukaryota</taxon>
        <taxon>Sar</taxon>
        <taxon>Stramenopiles</taxon>
        <taxon>Oomycota</taxon>
        <taxon>Saprolegniomycetes</taxon>
        <taxon>Saprolegniales</taxon>
        <taxon>Achlyaceae</taxon>
        <taxon>Thraustotheca</taxon>
    </lineage>
</organism>
<keyword evidence="2" id="KW-0963">Cytoplasm</keyword>
<dbReference type="InterPro" id="IPR000816">
    <property type="entry name" value="Peptidase_C15"/>
</dbReference>
<evidence type="ECO:0000313" key="7">
    <source>
        <dbReference type="Proteomes" id="UP000243217"/>
    </source>
</evidence>
<proteinExistence type="inferred from homology"/>
<evidence type="ECO:0000256" key="3">
    <source>
        <dbReference type="ARBA" id="ARBA00022670"/>
    </source>
</evidence>
<evidence type="ECO:0000256" key="1">
    <source>
        <dbReference type="ARBA" id="ARBA00006641"/>
    </source>
</evidence>
<accession>A0A1V9ZPS5</accession>
<gene>
    <name evidence="6" type="ORF">THRCLA_06304</name>
</gene>
<name>A0A1V9ZPS5_9STRA</name>
<dbReference type="GO" id="GO:0016920">
    <property type="term" value="F:pyroglutamyl-peptidase activity"/>
    <property type="evidence" value="ECO:0007669"/>
    <property type="project" value="InterPro"/>
</dbReference>
<keyword evidence="3" id="KW-0645">Protease</keyword>
<keyword evidence="7" id="KW-1185">Reference proteome</keyword>
<sequence>MKIILTGFGKFGNIVENPTTKLAEQLKDDSNATVVHILEVSAEGLQETLRPYWEEAENSGNDTIFVHMGVNNGATEINLEQFGYNVADFRIPDERGWEPDNEPIVLDGPDNIMTTLPLESFVEKLGVNTKISTDPGRYICNYVYYKSLTMTSKHDNQHALFVHVPMFEVLGQDEQLKIIKQLLVLLHQVILTGFGKFYNILENPTTTLVELLKDDPFVTETRVIETSAVALKQVLQPLWEEAQATGEPTLFFHLGVDDSAEEVHFEKCAYNLADFCIPDEAGWEPQEQVILEGEPEVIYTALPIQELVEAIGMDCATSTDPGYYVCNYTYFLSLVNTRKHCTKQVGLWKIRHGGCHPTALLVKELELEVAEIHVLPVSGSGVRTTMAPLWAQADKRSEVTTFLHLGVNQEADCIRLEASAYNVADFPIPDEHGWQPHDQIILQGHDDVISTTLQVHKLAQELGERCIVSTDPGRFVCNCLYYLTLDHISNAKHEYALFVHVPSFDVISEEDQ</sequence>
<protein>
    <submittedName>
        <fullName evidence="6">Peptidase C15, pyroglutamyl peptidase I</fullName>
    </submittedName>
</protein>
<dbReference type="PANTHER" id="PTHR23402">
    <property type="entry name" value="PROTEASE FAMILY C15 PYROGLUTAMYL-PEPTIDASE I-RELATED"/>
    <property type="match status" value="1"/>
</dbReference>
<dbReference type="GO" id="GO:0006508">
    <property type="term" value="P:proteolysis"/>
    <property type="evidence" value="ECO:0007669"/>
    <property type="project" value="UniProtKB-KW"/>
</dbReference>